<dbReference type="Gene3D" id="3.30.420.200">
    <property type="match status" value="1"/>
</dbReference>
<protein>
    <submittedName>
        <fullName evidence="2">tRNA (Adenosine(37)-N6)-threonylcarbamoyltransferase complex dimerization subunit type 1 TsaB</fullName>
    </submittedName>
</protein>
<evidence type="ECO:0000259" key="1">
    <source>
        <dbReference type="Pfam" id="PF00814"/>
    </source>
</evidence>
<dbReference type="InterPro" id="IPR022496">
    <property type="entry name" value="T6A_TsaB"/>
</dbReference>
<dbReference type="Pfam" id="PF00814">
    <property type="entry name" value="TsaD"/>
    <property type="match status" value="1"/>
</dbReference>
<evidence type="ECO:0000313" key="3">
    <source>
        <dbReference type="Proteomes" id="UP000663088"/>
    </source>
</evidence>
<keyword evidence="3" id="KW-1185">Reference proteome</keyword>
<dbReference type="Proteomes" id="UP000663088">
    <property type="component" value="Chromosome"/>
</dbReference>
<reference evidence="2 3" key="1">
    <citation type="submission" date="2020-12" db="EMBL/GenBank/DDBJ databases">
        <authorList>
            <person name="Awala S.I."/>
            <person name="Gwak J.-H."/>
            <person name="Kim S.-J."/>
            <person name="Rhee S.-K."/>
        </authorList>
    </citation>
    <scope>NUCLEOTIDE SEQUENCE [LARGE SCALE GENOMIC DNA]</scope>
    <source>
        <strain evidence="2 3">IT5</strain>
    </source>
</reference>
<gene>
    <name evidence="2" type="primary">tsaB</name>
    <name evidence="2" type="ORF">EM20IM_05800</name>
</gene>
<proteinExistence type="predicted"/>
<name>A0ABX7PSS8_9BACT</name>
<dbReference type="NCBIfam" id="TIGR03725">
    <property type="entry name" value="T6A_YeaZ"/>
    <property type="match status" value="1"/>
</dbReference>
<dbReference type="SUPFAM" id="SSF53067">
    <property type="entry name" value="Actin-like ATPase domain"/>
    <property type="match status" value="1"/>
</dbReference>
<dbReference type="Gene3D" id="3.30.420.40">
    <property type="match status" value="1"/>
</dbReference>
<evidence type="ECO:0000313" key="2">
    <source>
        <dbReference type="EMBL" id="QSR86029.1"/>
    </source>
</evidence>
<dbReference type="EMBL" id="CP065956">
    <property type="protein sequence ID" value="QSR86029.1"/>
    <property type="molecule type" value="Genomic_DNA"/>
</dbReference>
<feature type="domain" description="Gcp-like" evidence="1">
    <location>
        <begin position="39"/>
        <end position="117"/>
    </location>
</feature>
<dbReference type="InterPro" id="IPR043129">
    <property type="entry name" value="ATPase_NBD"/>
</dbReference>
<dbReference type="InterPro" id="IPR000905">
    <property type="entry name" value="Gcp-like_dom"/>
</dbReference>
<organism evidence="2 3">
    <name type="scientific">Candidatus Methylacidiphilum infernorum</name>
    <dbReference type="NCBI Taxonomy" id="511746"/>
    <lineage>
        <taxon>Bacteria</taxon>
        <taxon>Pseudomonadati</taxon>
        <taxon>Verrucomicrobiota</taxon>
        <taxon>Methylacidiphilae</taxon>
        <taxon>Methylacidiphilales</taxon>
        <taxon>Methylacidiphilaceae</taxon>
        <taxon>Methylacidiphilum (ex Ratnadevi et al. 2023)</taxon>
    </lineage>
</organism>
<accession>A0ABX7PSS8</accession>
<dbReference type="RefSeq" id="WP_206844013.1">
    <property type="nucleotide sequence ID" value="NZ_CP065956.1"/>
</dbReference>
<sequence>MIIAIDTSSEIGSIALAQDQTVVWRSFFKGGRHFSSLFQCLERLNLSSTKIEKILIGTGPGSFSSIRVGIAAAQGLGIAKNAPLFSLPSVWSIGLQFAQVPSLGVFSDARRGELFCSLFSYGKLIKGPYLIAKNQLYETIHSLDLAVSTEELHEKIIRAYPRAEDFFLLPDSCPPFDDNPFPEPIYLRGPV</sequence>